<comment type="caution">
    <text evidence="2">The sequence shown here is derived from an EMBL/GenBank/DDBJ whole genome shotgun (WGS) entry which is preliminary data.</text>
</comment>
<accession>A0A839V6J2</accession>
<evidence type="ECO:0008006" key="4">
    <source>
        <dbReference type="Google" id="ProtNLM"/>
    </source>
</evidence>
<dbReference type="EMBL" id="JACHXV010000016">
    <property type="protein sequence ID" value="MBB3175061.1"/>
    <property type="molecule type" value="Genomic_DNA"/>
</dbReference>
<feature type="signal peptide" evidence="1">
    <location>
        <begin position="1"/>
        <end position="21"/>
    </location>
</feature>
<evidence type="ECO:0000256" key="1">
    <source>
        <dbReference type="SAM" id="SignalP"/>
    </source>
</evidence>
<keyword evidence="3" id="KW-1185">Reference proteome</keyword>
<gene>
    <name evidence="2" type="ORF">FHR90_002908</name>
</gene>
<protein>
    <recommendedName>
        <fullName evidence="4">SGNH hydrolase-type esterase domain-containing protein</fullName>
    </recommendedName>
</protein>
<dbReference type="RefSeq" id="WP_183275454.1">
    <property type="nucleotide sequence ID" value="NZ_JACHXV010000016.1"/>
</dbReference>
<proteinExistence type="predicted"/>
<name>A0A839V6J2_9PROT</name>
<feature type="chain" id="PRO_5032967082" description="SGNH hydrolase-type esterase domain-containing protein" evidence="1">
    <location>
        <begin position="22"/>
        <end position="494"/>
    </location>
</feature>
<dbReference type="SUPFAM" id="SSF52266">
    <property type="entry name" value="SGNH hydrolase"/>
    <property type="match status" value="1"/>
</dbReference>
<dbReference type="AlphaFoldDB" id="A0A839V6J2"/>
<sequence>MTRAALAVMAAAGWPPGGALADGLTSAQLNSMLAAGMSAPIASALSQVAGQPNGLAGLNAQAQVAAASALPPLRQQLWQAVMPFWGEAIAPAQSTQLTLGEDFSLDGRFTAIQLIFANPGNAVTLPAVMVAPSASAASKTTPVDSSGNTVGWTAVSLGGASAITLAAGTASRPSLTLSDPLPLQSLARSDGGAFSLLYTRVLSPASGTSWTASYLTDLAPLLSLAAYASASGGRNVALYFGGGDLVSTPAVANVLTDANAALGTTFSYVAGIRYLSPDRVVTIMGCGDSLTAGFSTASGYAGFGLQASVALSRQLGIGVSYVAHGYPGQSSADFTANCRTAATLLHPAVVTLPIDSPNDWTGVSNTASGTASATATAAQDAARIAMQQRALDLADTVLSYGGLPVLVTPIPFAGYDAAAQYGAERAQGGAFARLLSPRGGLVLDAQAIISGYVPSANRPPSLPANCIAADGAHLNDACQGMLGTALARALVPRL</sequence>
<reference evidence="2 3" key="1">
    <citation type="submission" date="2020-08" db="EMBL/GenBank/DDBJ databases">
        <title>Genomic Encyclopedia of Type Strains, Phase III (KMG-III): the genomes of soil and plant-associated and newly described type strains.</title>
        <authorList>
            <person name="Whitman W."/>
        </authorList>
    </citation>
    <scope>NUCLEOTIDE SEQUENCE [LARGE SCALE GENOMIC DNA]</scope>
    <source>
        <strain evidence="2 3">CECT 8088</strain>
    </source>
</reference>
<evidence type="ECO:0000313" key="2">
    <source>
        <dbReference type="EMBL" id="MBB3175061.1"/>
    </source>
</evidence>
<dbReference type="Proteomes" id="UP000557688">
    <property type="component" value="Unassembled WGS sequence"/>
</dbReference>
<organism evidence="2 3">
    <name type="scientific">Endobacter medicaginis</name>
    <dbReference type="NCBI Taxonomy" id="1181271"/>
    <lineage>
        <taxon>Bacteria</taxon>
        <taxon>Pseudomonadati</taxon>
        <taxon>Pseudomonadota</taxon>
        <taxon>Alphaproteobacteria</taxon>
        <taxon>Acetobacterales</taxon>
        <taxon>Acetobacteraceae</taxon>
        <taxon>Endobacter</taxon>
    </lineage>
</organism>
<dbReference type="GO" id="GO:0016788">
    <property type="term" value="F:hydrolase activity, acting on ester bonds"/>
    <property type="evidence" value="ECO:0007669"/>
    <property type="project" value="UniProtKB-ARBA"/>
</dbReference>
<evidence type="ECO:0000313" key="3">
    <source>
        <dbReference type="Proteomes" id="UP000557688"/>
    </source>
</evidence>
<dbReference type="InterPro" id="IPR036514">
    <property type="entry name" value="SGNH_hydro_sf"/>
</dbReference>
<dbReference type="Gene3D" id="3.40.50.1110">
    <property type="entry name" value="SGNH hydrolase"/>
    <property type="match status" value="1"/>
</dbReference>
<keyword evidence="1" id="KW-0732">Signal</keyword>